<organism evidence="2 3">
    <name type="scientific">Halocaridina rubra</name>
    <name type="common">Hawaiian red shrimp</name>
    <dbReference type="NCBI Taxonomy" id="373956"/>
    <lineage>
        <taxon>Eukaryota</taxon>
        <taxon>Metazoa</taxon>
        <taxon>Ecdysozoa</taxon>
        <taxon>Arthropoda</taxon>
        <taxon>Crustacea</taxon>
        <taxon>Multicrustacea</taxon>
        <taxon>Malacostraca</taxon>
        <taxon>Eumalacostraca</taxon>
        <taxon>Eucarida</taxon>
        <taxon>Decapoda</taxon>
        <taxon>Pleocyemata</taxon>
        <taxon>Caridea</taxon>
        <taxon>Atyoidea</taxon>
        <taxon>Atyidae</taxon>
        <taxon>Halocaridina</taxon>
    </lineage>
</organism>
<accession>A0AAN8WNC7</accession>
<dbReference type="CDD" id="cd11537">
    <property type="entry name" value="NTP-PPase_RS21-C6_like"/>
    <property type="match status" value="1"/>
</dbReference>
<comment type="caution">
    <text evidence="2">The sequence shown here is derived from an EMBL/GenBank/DDBJ whole genome shotgun (WGS) entry which is preliminary data.</text>
</comment>
<dbReference type="GO" id="GO:0005829">
    <property type="term" value="C:cytosol"/>
    <property type="evidence" value="ECO:0007669"/>
    <property type="project" value="TreeGrafter"/>
</dbReference>
<feature type="non-terminal residue" evidence="2">
    <location>
        <position position="1"/>
    </location>
</feature>
<feature type="region of interest" description="Disordered" evidence="1">
    <location>
        <begin position="147"/>
        <end position="179"/>
    </location>
</feature>
<reference evidence="2 3" key="1">
    <citation type="submission" date="2023-11" db="EMBL/GenBank/DDBJ databases">
        <title>Halocaridina rubra genome assembly.</title>
        <authorList>
            <person name="Smith C."/>
        </authorList>
    </citation>
    <scope>NUCLEOTIDE SEQUENCE [LARGE SCALE GENOMIC DNA]</scope>
    <source>
        <strain evidence="2">EP-1</strain>
        <tissue evidence="2">Whole</tissue>
    </source>
</reference>
<dbReference type="InterPro" id="IPR052555">
    <property type="entry name" value="dCTP_Pyrophosphatase"/>
</dbReference>
<dbReference type="Pfam" id="PF12643">
    <property type="entry name" value="MazG-like"/>
    <property type="match status" value="1"/>
</dbReference>
<keyword evidence="3" id="KW-1185">Reference proteome</keyword>
<dbReference type="SUPFAM" id="SSF101386">
    <property type="entry name" value="all-alpha NTP pyrophosphatases"/>
    <property type="match status" value="1"/>
</dbReference>
<dbReference type="AlphaFoldDB" id="A0AAN8WNC7"/>
<proteinExistence type="predicted"/>
<protein>
    <submittedName>
        <fullName evidence="2">dCTP pyrophosphatase 1</fullName>
        <ecNumber evidence="2">3.6.1.12</ecNumber>
    </submittedName>
</protein>
<evidence type="ECO:0000313" key="2">
    <source>
        <dbReference type="EMBL" id="KAK7066163.1"/>
    </source>
</evidence>
<dbReference type="Proteomes" id="UP001381693">
    <property type="component" value="Unassembled WGS sequence"/>
</dbReference>
<evidence type="ECO:0000313" key="3">
    <source>
        <dbReference type="Proteomes" id="UP001381693"/>
    </source>
</evidence>
<dbReference type="Gene3D" id="1.10.287.1080">
    <property type="entry name" value="MazG-like"/>
    <property type="match status" value="1"/>
</dbReference>
<keyword evidence="2" id="KW-0378">Hydrolase</keyword>
<dbReference type="EC" id="3.6.1.12" evidence="2"/>
<dbReference type="PANTHER" id="PTHR46523:SF1">
    <property type="entry name" value="DCTP PYROPHOSPHATASE 1"/>
    <property type="match status" value="1"/>
</dbReference>
<evidence type="ECO:0000256" key="1">
    <source>
        <dbReference type="SAM" id="MobiDB-lite"/>
    </source>
</evidence>
<dbReference type="InterPro" id="IPR025984">
    <property type="entry name" value="DCTPP"/>
</dbReference>
<dbReference type="GO" id="GO:0047840">
    <property type="term" value="F:dCTP diphosphatase activity"/>
    <property type="evidence" value="ECO:0007669"/>
    <property type="project" value="UniProtKB-EC"/>
</dbReference>
<dbReference type="GO" id="GO:0042262">
    <property type="term" value="P:DNA protection"/>
    <property type="evidence" value="ECO:0007669"/>
    <property type="project" value="TreeGrafter"/>
</dbReference>
<sequence length="179" mass="20642">RKIYRVCECRYIDPKNIMAHSTMNGIAGDDEGDFKFSSDLSLEDIRQDQHNFCRERNWLQFHPPRNVLLALVGEVGELSELFQWRGEVTRGLPEFSSHDKMRVGEELSDILIYLVDLAEQCQIDLPAAVRDKMKKNAAKYPINRVMGKSDKYNDYPEYEADKVPTDGVTHEREEGDGSE</sequence>
<dbReference type="GO" id="GO:0006253">
    <property type="term" value="P:dCTP catabolic process"/>
    <property type="evidence" value="ECO:0007669"/>
    <property type="project" value="TreeGrafter"/>
</dbReference>
<name>A0AAN8WNC7_HALRR</name>
<dbReference type="PANTHER" id="PTHR46523">
    <property type="entry name" value="DCTP PYROPHOSPHATASE 1"/>
    <property type="match status" value="1"/>
</dbReference>
<dbReference type="EMBL" id="JAXCGZ010019382">
    <property type="protein sequence ID" value="KAK7066163.1"/>
    <property type="molecule type" value="Genomic_DNA"/>
</dbReference>
<gene>
    <name evidence="2" type="primary">DCTPP1</name>
    <name evidence="2" type="ORF">SK128_012122</name>
</gene>